<dbReference type="SUPFAM" id="SSF55347">
    <property type="entry name" value="Glyceraldehyde-3-phosphate dehydrogenase-like, C-terminal domain"/>
    <property type="match status" value="1"/>
</dbReference>
<feature type="domain" description="Gfo/Idh/MocA-like oxidoreductase N-terminal" evidence="3">
    <location>
        <begin position="19"/>
        <end position="137"/>
    </location>
</feature>
<dbReference type="InterPro" id="IPR055170">
    <property type="entry name" value="GFO_IDH_MocA-like_dom"/>
</dbReference>
<comment type="similarity">
    <text evidence="1">Belongs to the Gfo/Idh/MocA family.</text>
</comment>
<protein>
    <submittedName>
        <fullName evidence="5">Gfo/Idh/MocA family oxidoreductase</fullName>
    </submittedName>
</protein>
<reference evidence="5" key="1">
    <citation type="submission" date="2022-11" db="EMBL/GenBank/DDBJ databases">
        <title>Nonomuraea corallina sp. nov., a new species of the genus Nonomuraea isolated from sea side sediment in Thai sea.</title>
        <authorList>
            <person name="Ngamcharungchit C."/>
            <person name="Matsumoto A."/>
            <person name="Suriyachadkun C."/>
            <person name="Panbangred W."/>
            <person name="Inahashi Y."/>
            <person name="Intra B."/>
        </authorList>
    </citation>
    <scope>NUCLEOTIDE SEQUENCE</scope>
    <source>
        <strain evidence="5">MCN248</strain>
    </source>
</reference>
<evidence type="ECO:0000313" key="6">
    <source>
        <dbReference type="Proteomes" id="UP001144036"/>
    </source>
</evidence>
<dbReference type="RefSeq" id="WP_270159065.1">
    <property type="nucleotide sequence ID" value="NZ_JAPNNL010000207.1"/>
</dbReference>
<dbReference type="Proteomes" id="UP001144036">
    <property type="component" value="Unassembled WGS sequence"/>
</dbReference>
<evidence type="ECO:0000256" key="2">
    <source>
        <dbReference type="ARBA" id="ARBA00023002"/>
    </source>
</evidence>
<accession>A0ABT4SLS9</accession>
<sequence>MTVHASRKPVNVRTKSPPLRFGVLGCADIAWKRTLPALRRLSGVKLVAVASRDRAKAKRFCAEFGGVPVTGYAELLEMPEVDAVYVALPAALHHPWALRALEAGKHVMVEKPLATRLGQTRELVEQALDRGLWLTENFSFLHHPLHARVRSLLDGGAVGEPLVFASAFGIPPRSGDDIRYRADLGGGALLDVGTYPLRAAQAFLDAELDLLGSVLRIDRERQIDLGGSALLCSADGVSVELTFSFQSSYRSTYAMWGTEGRLTVERGFSLPGDMTARIRVERQGRAEEIAVPPCDQFAAAIRAFAGAVRDQEDFKAHSRDLLRQAELVEAISGRAHRVTVSPLAAADPRNSGG</sequence>
<dbReference type="PANTHER" id="PTHR22604">
    <property type="entry name" value="OXIDOREDUCTASES"/>
    <property type="match status" value="1"/>
</dbReference>
<feature type="domain" description="GFO/IDH/MocA-like oxidoreductase" evidence="4">
    <location>
        <begin position="147"/>
        <end position="262"/>
    </location>
</feature>
<dbReference type="Gene3D" id="3.40.50.720">
    <property type="entry name" value="NAD(P)-binding Rossmann-like Domain"/>
    <property type="match status" value="1"/>
</dbReference>
<evidence type="ECO:0000259" key="3">
    <source>
        <dbReference type="Pfam" id="PF01408"/>
    </source>
</evidence>
<dbReference type="SUPFAM" id="SSF51735">
    <property type="entry name" value="NAD(P)-binding Rossmann-fold domains"/>
    <property type="match status" value="1"/>
</dbReference>
<evidence type="ECO:0000313" key="5">
    <source>
        <dbReference type="EMBL" id="MDA0638137.1"/>
    </source>
</evidence>
<dbReference type="Pfam" id="PF22725">
    <property type="entry name" value="GFO_IDH_MocA_C3"/>
    <property type="match status" value="1"/>
</dbReference>
<evidence type="ECO:0000259" key="4">
    <source>
        <dbReference type="Pfam" id="PF22725"/>
    </source>
</evidence>
<organism evidence="5 6">
    <name type="scientific">Nonomuraea corallina</name>
    <dbReference type="NCBI Taxonomy" id="2989783"/>
    <lineage>
        <taxon>Bacteria</taxon>
        <taxon>Bacillati</taxon>
        <taxon>Actinomycetota</taxon>
        <taxon>Actinomycetes</taxon>
        <taxon>Streptosporangiales</taxon>
        <taxon>Streptosporangiaceae</taxon>
        <taxon>Nonomuraea</taxon>
    </lineage>
</organism>
<comment type="caution">
    <text evidence="5">The sequence shown here is derived from an EMBL/GenBank/DDBJ whole genome shotgun (WGS) entry which is preliminary data.</text>
</comment>
<dbReference type="InterPro" id="IPR000683">
    <property type="entry name" value="Gfo/Idh/MocA-like_OxRdtase_N"/>
</dbReference>
<name>A0ABT4SLS9_9ACTN</name>
<dbReference type="EMBL" id="JAPNNL010000207">
    <property type="protein sequence ID" value="MDA0638137.1"/>
    <property type="molecule type" value="Genomic_DNA"/>
</dbReference>
<dbReference type="Pfam" id="PF01408">
    <property type="entry name" value="GFO_IDH_MocA"/>
    <property type="match status" value="1"/>
</dbReference>
<keyword evidence="2" id="KW-0560">Oxidoreductase</keyword>
<keyword evidence="6" id="KW-1185">Reference proteome</keyword>
<dbReference type="InterPro" id="IPR050984">
    <property type="entry name" value="Gfo/Idh/MocA_domain"/>
</dbReference>
<proteinExistence type="inferred from homology"/>
<dbReference type="Gene3D" id="3.30.360.10">
    <property type="entry name" value="Dihydrodipicolinate Reductase, domain 2"/>
    <property type="match status" value="1"/>
</dbReference>
<dbReference type="PANTHER" id="PTHR22604:SF105">
    <property type="entry name" value="TRANS-1,2-DIHYDROBENZENE-1,2-DIOL DEHYDROGENASE"/>
    <property type="match status" value="1"/>
</dbReference>
<gene>
    <name evidence="5" type="ORF">OUY22_32410</name>
</gene>
<evidence type="ECO:0000256" key="1">
    <source>
        <dbReference type="ARBA" id="ARBA00010928"/>
    </source>
</evidence>
<dbReference type="InterPro" id="IPR036291">
    <property type="entry name" value="NAD(P)-bd_dom_sf"/>
</dbReference>